<evidence type="ECO:0000256" key="8">
    <source>
        <dbReference type="SAM" id="MobiDB-lite"/>
    </source>
</evidence>
<name>A0A8D2KSR6_VARKO</name>
<keyword evidence="6 7" id="KW-0067">ATP-binding</keyword>
<dbReference type="Ensembl" id="ENSVKKT00000004590.1">
    <property type="protein sequence ID" value="ENSVKKP00000004464.1"/>
    <property type="gene ID" value="ENSVKKG00000003340.1"/>
</dbReference>
<feature type="domain" description="Protein kinase" evidence="9">
    <location>
        <begin position="549"/>
        <end position="804"/>
    </location>
</feature>
<dbReference type="OrthoDB" id="10260894at2759"/>
<dbReference type="KEGG" id="vko:123022348"/>
<dbReference type="Gene3D" id="3.30.200.20">
    <property type="entry name" value="Phosphorylase Kinase, domain 1"/>
    <property type="match status" value="1"/>
</dbReference>
<evidence type="ECO:0000256" key="1">
    <source>
        <dbReference type="ARBA" id="ARBA00006692"/>
    </source>
</evidence>
<evidence type="ECO:0000256" key="2">
    <source>
        <dbReference type="ARBA" id="ARBA00022527"/>
    </source>
</evidence>
<feature type="region of interest" description="Disordered" evidence="8">
    <location>
        <begin position="1"/>
        <end position="23"/>
    </location>
</feature>
<dbReference type="GO" id="GO:0005634">
    <property type="term" value="C:nucleus"/>
    <property type="evidence" value="ECO:0007669"/>
    <property type="project" value="TreeGrafter"/>
</dbReference>
<evidence type="ECO:0000256" key="3">
    <source>
        <dbReference type="ARBA" id="ARBA00022679"/>
    </source>
</evidence>
<dbReference type="Proteomes" id="UP000694545">
    <property type="component" value="Unplaced"/>
</dbReference>
<keyword evidence="4 7" id="KW-0547">Nucleotide-binding</keyword>
<dbReference type="GO" id="GO:0043065">
    <property type="term" value="P:positive regulation of apoptotic process"/>
    <property type="evidence" value="ECO:0007669"/>
    <property type="project" value="TreeGrafter"/>
</dbReference>
<evidence type="ECO:0000256" key="4">
    <source>
        <dbReference type="ARBA" id="ARBA00022741"/>
    </source>
</evidence>
<evidence type="ECO:0000256" key="6">
    <source>
        <dbReference type="ARBA" id="ARBA00022840"/>
    </source>
</evidence>
<dbReference type="PANTHER" id="PTHR24342:SF20">
    <property type="entry name" value="MYOSIN LIGHT CHAIN KINASE, SMOOTH MUSCLE"/>
    <property type="match status" value="1"/>
</dbReference>
<dbReference type="PROSITE" id="PS00107">
    <property type="entry name" value="PROTEIN_KINASE_ATP"/>
    <property type="match status" value="1"/>
</dbReference>
<feature type="binding site" evidence="7">
    <location>
        <position position="578"/>
    </location>
    <ligand>
        <name>ATP</name>
        <dbReference type="ChEBI" id="CHEBI:30616"/>
    </ligand>
</feature>
<proteinExistence type="inferred from homology"/>
<dbReference type="AlphaFoldDB" id="A0A8D2KSR6"/>
<gene>
    <name evidence="10" type="primary">MYLK3</name>
</gene>
<keyword evidence="5" id="KW-0418">Kinase</keyword>
<keyword evidence="3" id="KW-0808">Transferase</keyword>
<dbReference type="RefSeq" id="XP_044283954.1">
    <property type="nucleotide sequence ID" value="XM_044428019.1"/>
</dbReference>
<protein>
    <submittedName>
        <fullName evidence="10">Myosin light chain kinase 3</fullName>
    </submittedName>
</protein>
<dbReference type="PROSITE" id="PS00108">
    <property type="entry name" value="PROTEIN_KINASE_ST"/>
    <property type="match status" value="1"/>
</dbReference>
<evidence type="ECO:0000313" key="10">
    <source>
        <dbReference type="Ensembl" id="ENSVKKP00000004464.1"/>
    </source>
</evidence>
<dbReference type="GO" id="GO:0004674">
    <property type="term" value="F:protein serine/threonine kinase activity"/>
    <property type="evidence" value="ECO:0007669"/>
    <property type="project" value="UniProtKB-KW"/>
</dbReference>
<feature type="region of interest" description="Disordered" evidence="8">
    <location>
        <begin position="169"/>
        <end position="211"/>
    </location>
</feature>
<dbReference type="GO" id="GO:0005524">
    <property type="term" value="F:ATP binding"/>
    <property type="evidence" value="ECO:0007669"/>
    <property type="project" value="UniProtKB-UniRule"/>
</dbReference>
<dbReference type="InterPro" id="IPR017441">
    <property type="entry name" value="Protein_kinase_ATP_BS"/>
</dbReference>
<dbReference type="InterPro" id="IPR008271">
    <property type="entry name" value="Ser/Thr_kinase_AS"/>
</dbReference>
<evidence type="ECO:0000313" key="11">
    <source>
        <dbReference type="Proteomes" id="UP000694545"/>
    </source>
</evidence>
<dbReference type="FunFam" id="3.30.200.20:FF:000196">
    <property type="entry name" value="Myosin light chain kinase family, member 4"/>
    <property type="match status" value="1"/>
</dbReference>
<dbReference type="InterPro" id="IPR011009">
    <property type="entry name" value="Kinase-like_dom_sf"/>
</dbReference>
<comment type="similarity">
    <text evidence="1">Belongs to the protein kinase superfamily. CAMK Ser/Thr protein kinase family.</text>
</comment>
<evidence type="ECO:0000256" key="5">
    <source>
        <dbReference type="ARBA" id="ARBA00022777"/>
    </source>
</evidence>
<sequence length="853" mass="93713">MSECNLEPEEGFMRQSRVTKGNSLSTMDTKLNLLNEKVDKLLNVQEDLTEKLQIVNQGIDNLGKGLQKLSMSQMSAEQIGGVKRGLKSVDGAHQLDTQSVCSEILRLMKATHQDTSKYRERLEKMEKMVDSVDKVVKCLGETFKNSKMVDFILKGGVAWRKGSPIEILEETKDKPEEKGAKGKHAPASKGIQAEGKTSLQENNQGKMSDDHKGVCEKVNLAGTGLSKADSGSPGKEKMAQCAVSEMHRQATDPKDCPKLRDAAGVSPTVQNHGLFLSGGNPVGSQNMDKSPGLGELPKASFNPKRKGSEKTILRHGEVAPPIPKSGGEVIRTRLLINVQMSDAQEKTPKSREGSAGGGHGGRSVGSLPSLLPPWAEGAKQLPEPSQAKQPSKGSRTESAQDTKGLRSPNRQGEQKSKIVGPAPSAAPPGQSEEKGESKSKGALCLGSVAKDAGRDPASLAKSPKETTKTTAKDCMKDVRSEVKESRSAPLRRQESRSSPGAGKPAENAAEPGAGKAEDLVIDDSPPPPAPFEHRIVSIKQTELTDCYLVCHHEVLGGGRFGQVHKCTEKSTGLCLAAKIIKVKVAKEREEVKNEINIMNQLNHVNLIQLYDAFESKNNITLIMEYVDGGELFDRIIDENYNLTELDAILFTKQICEGIHYLHQQYILHLDLKPENILCVNHTGNQIKIIDFGLARRYKPREKLKVNFGTPEFLAPEVVNYDFVSFPTDMWSVGVIAYMLVSGLSPFLGETDTETMNYIVNCSWDFDAEAFEQVSEEAKDFVSRLLIKEKSGRISAANCLKHEWLTDLPAKAKRSKARLKSQLLLRRYMAQRKWKKHFYAVAAANRLRRFPSMT</sequence>
<dbReference type="PROSITE" id="PS50011">
    <property type="entry name" value="PROTEIN_KINASE_DOM"/>
    <property type="match status" value="1"/>
</dbReference>
<feature type="compositionally biased region" description="Basic and acidic residues" evidence="8">
    <location>
        <begin position="462"/>
        <end position="495"/>
    </location>
</feature>
<feature type="compositionally biased region" description="Basic and acidic residues" evidence="8">
    <location>
        <begin position="169"/>
        <end position="180"/>
    </location>
</feature>
<dbReference type="InterPro" id="IPR000719">
    <property type="entry name" value="Prot_kinase_dom"/>
</dbReference>
<dbReference type="Gene3D" id="1.10.510.10">
    <property type="entry name" value="Transferase(Phosphotransferase) domain 1"/>
    <property type="match status" value="1"/>
</dbReference>
<dbReference type="GeneID" id="123022348"/>
<dbReference type="PANTHER" id="PTHR24342">
    <property type="entry name" value="SERINE/THREONINE-PROTEIN KINASE 17"/>
    <property type="match status" value="1"/>
</dbReference>
<dbReference type="SMART" id="SM00220">
    <property type="entry name" value="S_TKc"/>
    <property type="match status" value="1"/>
</dbReference>
<feature type="compositionally biased region" description="Basic and acidic residues" evidence="8">
    <location>
        <begin position="306"/>
        <end position="317"/>
    </location>
</feature>
<keyword evidence="11" id="KW-1185">Reference proteome</keyword>
<dbReference type="SUPFAM" id="SSF56112">
    <property type="entry name" value="Protein kinase-like (PK-like)"/>
    <property type="match status" value="1"/>
</dbReference>
<feature type="compositionally biased region" description="Acidic residues" evidence="8">
    <location>
        <begin position="1"/>
        <end position="10"/>
    </location>
</feature>
<organism evidence="10 11">
    <name type="scientific">Varanus komodoensis</name>
    <name type="common">Komodo dragon</name>
    <dbReference type="NCBI Taxonomy" id="61221"/>
    <lineage>
        <taxon>Eukaryota</taxon>
        <taxon>Metazoa</taxon>
        <taxon>Chordata</taxon>
        <taxon>Craniata</taxon>
        <taxon>Vertebrata</taxon>
        <taxon>Euteleostomi</taxon>
        <taxon>Lepidosauria</taxon>
        <taxon>Squamata</taxon>
        <taxon>Bifurcata</taxon>
        <taxon>Unidentata</taxon>
        <taxon>Episquamata</taxon>
        <taxon>Toxicofera</taxon>
        <taxon>Anguimorpha</taxon>
        <taxon>Paleoanguimorpha</taxon>
        <taxon>Varanoidea</taxon>
        <taxon>Varanidae</taxon>
        <taxon>Varanus</taxon>
    </lineage>
</organism>
<evidence type="ECO:0000256" key="7">
    <source>
        <dbReference type="PROSITE-ProRule" id="PRU10141"/>
    </source>
</evidence>
<dbReference type="Pfam" id="PF00069">
    <property type="entry name" value="Pkinase"/>
    <property type="match status" value="1"/>
</dbReference>
<reference evidence="10" key="2">
    <citation type="submission" date="2025-09" db="UniProtKB">
        <authorList>
            <consortium name="Ensembl"/>
        </authorList>
    </citation>
    <scope>IDENTIFICATION</scope>
</reference>
<dbReference type="OMA" id="NDVGQCA"/>
<feature type="compositionally biased region" description="Basic and acidic residues" evidence="8">
    <location>
        <begin position="394"/>
        <end position="404"/>
    </location>
</feature>
<reference evidence="10" key="1">
    <citation type="submission" date="2025-08" db="UniProtKB">
        <authorList>
            <consortium name="Ensembl"/>
        </authorList>
    </citation>
    <scope>IDENTIFICATION</scope>
</reference>
<accession>A0A8D2KSR6</accession>
<feature type="region of interest" description="Disordered" evidence="8">
    <location>
        <begin position="339"/>
        <end position="532"/>
    </location>
</feature>
<dbReference type="GO" id="GO:0035556">
    <property type="term" value="P:intracellular signal transduction"/>
    <property type="evidence" value="ECO:0007669"/>
    <property type="project" value="TreeGrafter"/>
</dbReference>
<feature type="compositionally biased region" description="Basic and acidic residues" evidence="8">
    <location>
        <begin position="343"/>
        <end position="352"/>
    </location>
</feature>
<keyword evidence="2" id="KW-0723">Serine/threonine-protein kinase</keyword>
<feature type="compositionally biased region" description="Gly residues" evidence="8">
    <location>
        <begin position="354"/>
        <end position="363"/>
    </location>
</feature>
<dbReference type="FunFam" id="1.10.510.10:FF:000135">
    <property type="entry name" value="Putative myosin light chain kinase 3"/>
    <property type="match status" value="1"/>
</dbReference>
<feature type="region of interest" description="Disordered" evidence="8">
    <location>
        <begin position="284"/>
        <end position="326"/>
    </location>
</feature>
<dbReference type="CTD" id="91807"/>
<evidence type="ECO:0000259" key="9">
    <source>
        <dbReference type="PROSITE" id="PS50011"/>
    </source>
</evidence>
<feature type="compositionally biased region" description="Polar residues" evidence="8">
    <location>
        <begin position="195"/>
        <end position="206"/>
    </location>
</feature>